<name>A0A0E9NB20_SAICN</name>
<dbReference type="Pfam" id="PF05195">
    <property type="entry name" value="AMP_N"/>
    <property type="match status" value="1"/>
</dbReference>
<reference evidence="7 8" key="2">
    <citation type="journal article" date="2014" name="J. Gen. Appl. Microbiol.">
        <title>The early diverging ascomycetous budding yeast Saitoella complicata has three histone deacetylases belonging to the Clr6, Hos2, and Rpd3 lineages.</title>
        <authorList>
            <person name="Nishida H."/>
            <person name="Matsumoto T."/>
            <person name="Kondo S."/>
            <person name="Hamamoto M."/>
            <person name="Yoshikawa H."/>
        </authorList>
    </citation>
    <scope>NUCLEOTIDE SEQUENCE [LARGE SCALE GENOMIC DNA]</scope>
    <source>
        <strain evidence="7 8">NRRL Y-17804</strain>
    </source>
</reference>
<proteinExistence type="inferred from homology"/>
<keyword evidence="3" id="KW-0479">Metal-binding</keyword>
<dbReference type="SMART" id="SM01011">
    <property type="entry name" value="AMP_N"/>
    <property type="match status" value="1"/>
</dbReference>
<dbReference type="Gene3D" id="3.90.230.10">
    <property type="entry name" value="Creatinase/methionine aminopeptidase superfamily"/>
    <property type="match status" value="1"/>
</dbReference>
<evidence type="ECO:0000313" key="8">
    <source>
        <dbReference type="Proteomes" id="UP000033140"/>
    </source>
</evidence>
<gene>
    <name evidence="7" type="ORF">G7K_1104-t1</name>
</gene>
<dbReference type="SUPFAM" id="SSF55920">
    <property type="entry name" value="Creatinase/aminopeptidase"/>
    <property type="match status" value="1"/>
</dbReference>
<dbReference type="InterPro" id="IPR052433">
    <property type="entry name" value="X-Pro_dipept-like"/>
</dbReference>
<evidence type="ECO:0000256" key="3">
    <source>
        <dbReference type="ARBA" id="ARBA00022723"/>
    </source>
</evidence>
<keyword evidence="5" id="KW-0464">Manganese</keyword>
<comment type="similarity">
    <text evidence="2">Belongs to the peptidase M24B family.</text>
</comment>
<evidence type="ECO:0000256" key="1">
    <source>
        <dbReference type="ARBA" id="ARBA00001936"/>
    </source>
</evidence>
<evidence type="ECO:0000256" key="4">
    <source>
        <dbReference type="ARBA" id="ARBA00022801"/>
    </source>
</evidence>
<evidence type="ECO:0000259" key="6">
    <source>
        <dbReference type="SMART" id="SM01011"/>
    </source>
</evidence>
<dbReference type="AlphaFoldDB" id="A0A0E9NB20"/>
<reference evidence="7 8" key="1">
    <citation type="journal article" date="2011" name="J. Gen. Appl. Microbiol.">
        <title>Draft genome sequencing of the enigmatic yeast Saitoella complicata.</title>
        <authorList>
            <person name="Nishida H."/>
            <person name="Hamamoto M."/>
            <person name="Sugiyama J."/>
        </authorList>
    </citation>
    <scope>NUCLEOTIDE SEQUENCE [LARGE SCALE GENOMIC DNA]</scope>
    <source>
        <strain evidence="7 8">NRRL Y-17804</strain>
    </source>
</reference>
<dbReference type="EMBL" id="BACD03000006">
    <property type="protein sequence ID" value="GAO46886.1"/>
    <property type="molecule type" value="Genomic_DNA"/>
</dbReference>
<reference evidence="7 8" key="3">
    <citation type="journal article" date="2015" name="Genome Announc.">
        <title>Draft Genome Sequence of the Archiascomycetous Yeast Saitoella complicata.</title>
        <authorList>
            <person name="Yamauchi K."/>
            <person name="Kondo S."/>
            <person name="Hamamoto M."/>
            <person name="Takahashi Y."/>
            <person name="Ogura Y."/>
            <person name="Hayashi T."/>
            <person name="Nishida H."/>
        </authorList>
    </citation>
    <scope>NUCLEOTIDE SEQUENCE [LARGE SCALE GENOMIC DNA]</scope>
    <source>
        <strain evidence="7 8">NRRL Y-17804</strain>
    </source>
</reference>
<evidence type="ECO:0000256" key="2">
    <source>
        <dbReference type="ARBA" id="ARBA00008766"/>
    </source>
</evidence>
<dbReference type="InterPro" id="IPR036005">
    <property type="entry name" value="Creatinase/aminopeptidase-like"/>
</dbReference>
<dbReference type="InterPro" id="IPR007865">
    <property type="entry name" value="Aminopep_P_N"/>
</dbReference>
<dbReference type="Gene3D" id="3.40.350.10">
    <property type="entry name" value="Creatinase/prolidase N-terminal domain"/>
    <property type="match status" value="1"/>
</dbReference>
<dbReference type="STRING" id="698492.A0A0E9NB20"/>
<dbReference type="GO" id="GO:0070006">
    <property type="term" value="F:metalloaminopeptidase activity"/>
    <property type="evidence" value="ECO:0007669"/>
    <property type="project" value="InterPro"/>
</dbReference>
<dbReference type="GO" id="GO:0030145">
    <property type="term" value="F:manganese ion binding"/>
    <property type="evidence" value="ECO:0007669"/>
    <property type="project" value="InterPro"/>
</dbReference>
<comment type="caution">
    <text evidence="7">The sequence shown here is derived from an EMBL/GenBank/DDBJ whole genome shotgun (WGS) entry which is preliminary data.</text>
</comment>
<dbReference type="InterPro" id="IPR029149">
    <property type="entry name" value="Creatin/AminoP/Spt16_N"/>
</dbReference>
<protein>
    <recommendedName>
        <fullName evidence="6">Aminopeptidase P N-terminal domain-containing protein</fullName>
    </recommendedName>
</protein>
<dbReference type="Pfam" id="PF00557">
    <property type="entry name" value="Peptidase_M24"/>
    <property type="match status" value="1"/>
</dbReference>
<dbReference type="PANTHER" id="PTHR43226">
    <property type="entry name" value="XAA-PRO AMINOPEPTIDASE 3"/>
    <property type="match status" value="1"/>
</dbReference>
<comment type="cofactor">
    <cofactor evidence="1">
        <name>Mn(2+)</name>
        <dbReference type="ChEBI" id="CHEBI:29035"/>
    </cofactor>
</comment>
<dbReference type="CDD" id="cd01087">
    <property type="entry name" value="Prolidase"/>
    <property type="match status" value="1"/>
</dbReference>
<evidence type="ECO:0000256" key="5">
    <source>
        <dbReference type="ARBA" id="ARBA00023211"/>
    </source>
</evidence>
<accession>A0A0E9NB20</accession>
<dbReference type="Proteomes" id="UP000033140">
    <property type="component" value="Unassembled WGS sequence"/>
</dbReference>
<feature type="domain" description="Aminopeptidase P N-terminal" evidence="6">
    <location>
        <begin position="74"/>
        <end position="208"/>
    </location>
</feature>
<dbReference type="InterPro" id="IPR000994">
    <property type="entry name" value="Pept_M24"/>
</dbReference>
<sequence length="504" mass="55712">MATARSLPRVWPSSLQLAAITRQTVARTQRVREQLQQRGLAISVKSKPYARTFGQPTAYSHPHLVKANELTRGITPQEYAARRAALADRMVEGSIAICVGNHLHYMSGSAHYDFQQNANFFYLSGFTEPDAVLVIEKVSALQHQFHLFVPPKDEFAELWNGTRTGVDAALEVFGADEAWSINSLVQHLTPMVDRATVIYGDFASLQRQRSSLAGAGFLRGSTSSQAESLITSMLDPVKLKPLNTHVHSLRSFKSPAEIALMRTAGKISGRGFNNTMQKRLMSEHEVATTLDYEFKMGGCEKSAYVPVVAGGEHALTIHYTSNNDMLESGEMILVDAGGQYGGYAADITRTWPVNGKFTPAQRDLYQAVLNVNKSCIKLVSEAENMTMNDLLRKCSSQLGEQLKALGFSLVEGDLDRVLFPHHVSHQLGIQVHDSPSIHSRDVLKAGQVITIEPAIYVPNNERWPKHFRGMGIRVEDDVLVGKTDPVVLTTEAAKEVVDIEELMR</sequence>
<dbReference type="PANTHER" id="PTHR43226:SF4">
    <property type="entry name" value="XAA-PRO AMINOPEPTIDASE 3"/>
    <property type="match status" value="1"/>
</dbReference>
<organism evidence="7 8">
    <name type="scientific">Saitoella complicata (strain BCRC 22490 / CBS 7301 / JCM 7358 / NBRC 10748 / NRRL Y-17804)</name>
    <dbReference type="NCBI Taxonomy" id="698492"/>
    <lineage>
        <taxon>Eukaryota</taxon>
        <taxon>Fungi</taxon>
        <taxon>Dikarya</taxon>
        <taxon>Ascomycota</taxon>
        <taxon>Taphrinomycotina</taxon>
        <taxon>Taphrinomycotina incertae sedis</taxon>
        <taxon>Saitoella</taxon>
    </lineage>
</organism>
<dbReference type="OMA" id="DSYFWYL"/>
<evidence type="ECO:0000313" key="7">
    <source>
        <dbReference type="EMBL" id="GAO46886.1"/>
    </source>
</evidence>
<keyword evidence="8" id="KW-1185">Reference proteome</keyword>
<keyword evidence="4" id="KW-0378">Hydrolase</keyword>
<dbReference type="GO" id="GO:0006508">
    <property type="term" value="P:proteolysis"/>
    <property type="evidence" value="ECO:0007669"/>
    <property type="project" value="TreeGrafter"/>
</dbReference>
<dbReference type="SUPFAM" id="SSF53092">
    <property type="entry name" value="Creatinase/prolidase N-terminal domain"/>
    <property type="match status" value="1"/>
</dbReference>
<dbReference type="GO" id="GO:0005739">
    <property type="term" value="C:mitochondrion"/>
    <property type="evidence" value="ECO:0007669"/>
    <property type="project" value="TreeGrafter"/>
</dbReference>